<protein>
    <recommendedName>
        <fullName evidence="2">Polysaccharide deacetylase</fullName>
    </recommendedName>
</protein>
<accession>A0A6S6UKI5</accession>
<evidence type="ECO:0000313" key="1">
    <source>
        <dbReference type="EMBL" id="CAA6829280.1"/>
    </source>
</evidence>
<dbReference type="SUPFAM" id="SSF88713">
    <property type="entry name" value="Glycoside hydrolase/deacetylase"/>
    <property type="match status" value="1"/>
</dbReference>
<gene>
    <name evidence="1" type="ORF">HELGO_WM21978</name>
</gene>
<dbReference type="InterPro" id="IPR049591">
    <property type="entry name" value="CE4_u4-like"/>
</dbReference>
<dbReference type="Gene3D" id="3.20.20.370">
    <property type="entry name" value="Glycoside hydrolase/deacetylase"/>
    <property type="match status" value="1"/>
</dbReference>
<sequence>MTNWSDIDKELSLWEQPATLWWRDDDASFFCHELELLLTLSARHAVPLHLAVIPEKLDSTVAELLRNEDKTRIRVLQHGFEHANHAREGQKKIELGGTQPLPALIKQLKQGRNALMQQFGQQYLDILVPPWNRLEARVEAALPDIGYQQLSVLGPRNSDALLPQTNVHIDIFDWKKRQLKEESDILTALLTHLQQRRFQQVDNQEPTGLMTHHQVHDKDCWLFLEQFFTRLSSHTATCWVTGQALTQRSKH</sequence>
<proteinExistence type="predicted"/>
<name>A0A6S6UKI5_9GAMM</name>
<dbReference type="GO" id="GO:0005975">
    <property type="term" value="P:carbohydrate metabolic process"/>
    <property type="evidence" value="ECO:0007669"/>
    <property type="project" value="InterPro"/>
</dbReference>
<organism evidence="1">
    <name type="scientific">uncultured Thiotrichaceae bacterium</name>
    <dbReference type="NCBI Taxonomy" id="298394"/>
    <lineage>
        <taxon>Bacteria</taxon>
        <taxon>Pseudomonadati</taxon>
        <taxon>Pseudomonadota</taxon>
        <taxon>Gammaproteobacteria</taxon>
        <taxon>Thiotrichales</taxon>
        <taxon>Thiotrichaceae</taxon>
        <taxon>environmental samples</taxon>
    </lineage>
</organism>
<dbReference type="EMBL" id="CACVAT010000511">
    <property type="protein sequence ID" value="CAA6829280.1"/>
    <property type="molecule type" value="Genomic_DNA"/>
</dbReference>
<reference evidence="1" key="1">
    <citation type="submission" date="2020-01" db="EMBL/GenBank/DDBJ databases">
        <authorList>
            <person name="Meier V. D."/>
            <person name="Meier V D."/>
        </authorList>
    </citation>
    <scope>NUCLEOTIDE SEQUENCE</scope>
    <source>
        <strain evidence="1">HLG_WM_MAG_09</strain>
    </source>
</reference>
<dbReference type="AlphaFoldDB" id="A0A6S6UKI5"/>
<dbReference type="InterPro" id="IPR011330">
    <property type="entry name" value="Glyco_hydro/deAcase_b/a-brl"/>
</dbReference>
<dbReference type="CDD" id="cd10928">
    <property type="entry name" value="CE4_u4"/>
    <property type="match status" value="1"/>
</dbReference>
<evidence type="ECO:0008006" key="2">
    <source>
        <dbReference type="Google" id="ProtNLM"/>
    </source>
</evidence>